<feature type="compositionally biased region" description="Basic and acidic residues" evidence="1">
    <location>
        <begin position="7"/>
        <end position="27"/>
    </location>
</feature>
<organism evidence="2 3">
    <name type="scientific">Marchantia polymorpha subsp. ruderalis</name>
    <dbReference type="NCBI Taxonomy" id="1480154"/>
    <lineage>
        <taxon>Eukaryota</taxon>
        <taxon>Viridiplantae</taxon>
        <taxon>Streptophyta</taxon>
        <taxon>Embryophyta</taxon>
        <taxon>Marchantiophyta</taxon>
        <taxon>Marchantiopsida</taxon>
        <taxon>Marchantiidae</taxon>
        <taxon>Marchantiales</taxon>
        <taxon>Marchantiaceae</taxon>
        <taxon>Marchantia</taxon>
    </lineage>
</organism>
<dbReference type="AlphaFoldDB" id="A0A176W321"/>
<proteinExistence type="predicted"/>
<evidence type="ECO:0000313" key="3">
    <source>
        <dbReference type="Proteomes" id="UP000077202"/>
    </source>
</evidence>
<name>A0A176W321_MARPO</name>
<accession>A0A176W321</accession>
<feature type="region of interest" description="Disordered" evidence="1">
    <location>
        <begin position="1"/>
        <end position="31"/>
    </location>
</feature>
<dbReference type="EMBL" id="LVLJ01001899">
    <property type="protein sequence ID" value="OAE27439.1"/>
    <property type="molecule type" value="Genomic_DNA"/>
</dbReference>
<dbReference type="Proteomes" id="UP000077202">
    <property type="component" value="Unassembled WGS sequence"/>
</dbReference>
<evidence type="ECO:0000313" key="2">
    <source>
        <dbReference type="EMBL" id="OAE27439.1"/>
    </source>
</evidence>
<reference evidence="2" key="1">
    <citation type="submission" date="2016-03" db="EMBL/GenBank/DDBJ databases">
        <title>Mechanisms controlling the formation of the plant cell surface in tip-growing cells are functionally conserved among land plants.</title>
        <authorList>
            <person name="Honkanen S."/>
            <person name="Jones V.A."/>
            <person name="Morieri G."/>
            <person name="Champion C."/>
            <person name="Hetherington A.J."/>
            <person name="Kelly S."/>
            <person name="Saint-Marcoux D."/>
            <person name="Proust H."/>
            <person name="Prescott H."/>
            <person name="Dolan L."/>
        </authorList>
    </citation>
    <scope>NUCLEOTIDE SEQUENCE [LARGE SCALE GENOMIC DNA]</scope>
    <source>
        <tissue evidence="2">Whole gametophyte</tissue>
    </source>
</reference>
<sequence>MVNRGEIGLKEGDTGTGMERERTDRTRGRSARGYVSEDFGRVAFGGCGVIESESSVLFECVKSFRGHRSAAFNLEDAGETGDAFKSGTSKDYIASRRALISDFDTTTQELGYQ</sequence>
<gene>
    <name evidence="2" type="ORF">AXG93_3911s1210</name>
</gene>
<evidence type="ECO:0000256" key="1">
    <source>
        <dbReference type="SAM" id="MobiDB-lite"/>
    </source>
</evidence>
<comment type="caution">
    <text evidence="2">The sequence shown here is derived from an EMBL/GenBank/DDBJ whole genome shotgun (WGS) entry which is preliminary data.</text>
</comment>
<keyword evidence="3" id="KW-1185">Reference proteome</keyword>
<protein>
    <submittedName>
        <fullName evidence="2">Uncharacterized protein</fullName>
    </submittedName>
</protein>